<dbReference type="EMBL" id="PDXA01000080">
    <property type="protein sequence ID" value="RYN29267.1"/>
    <property type="molecule type" value="Genomic_DNA"/>
</dbReference>
<sequence length="641" mass="72138">MKLKESGLDGSIHAALNTQSPYVSFDAKRSVWNSVDVHGNTEVRASENGTLEYKLDNNRQKWLEDTIPEDPCFQTVFKNVKKDEEDFRAAVTIYEQQAKTKYKVGVELSKTHSIDEVMTAIKAAIKTYDEKAEHGFCAPLRKAFRKIGNHQNTCQSWIQLAPTQSAYFSLVCGGVMLLLEAAGRLNEINNEIMEVLGDIPLLVDKSQRLLAACPSSTNMQKHCTELYVRVLHVLGSILQFYHQKLFPKAFKVITKQRNFQQGLEEKIALLRSSANAIEEERKVYTTERDADTNRVTRENNRMGKAAHERFQVMQGEFKAMKLLIETQTKALTHITGLLLAKPTALMAESSETIVAAHTNLPSTHEAARSKVRASHGVLLATRKQLLRHLGYQRHVTQADRDTNLSQIQTFTLSDQNRAVYIMQSPVLQSWLNVPESSVLLINGNMSHSSMHHTPISFVSAKLADALHQSSTPALMNLHFFCGEHDGWRENPDDGPAAVWNSLLAQLLLQYDQFNFEELEQMSQLETSDVAALGRAFERCLRKLPRGSLMFCIVDSVALYDDDRRDEAELLVARLIRLVRVSADRGFVFKVLLTAATRLDLDAVDSLDEESEVLHVPDRLNSGNGFSDLEWEVGVGQDITDL</sequence>
<comment type="caution">
    <text evidence="2">The sequence shown here is derived from an EMBL/GenBank/DDBJ whole genome shotgun (WGS) entry which is preliminary data.</text>
</comment>
<dbReference type="Pfam" id="PF24809">
    <property type="entry name" value="DUF7708"/>
    <property type="match status" value="1"/>
</dbReference>
<protein>
    <recommendedName>
        <fullName evidence="1">DUF7708 domain-containing protein</fullName>
    </recommendedName>
</protein>
<evidence type="ECO:0000313" key="2">
    <source>
        <dbReference type="EMBL" id="RYN29267.1"/>
    </source>
</evidence>
<dbReference type="InterPro" id="IPR056125">
    <property type="entry name" value="DUF7708"/>
</dbReference>
<reference evidence="3" key="1">
    <citation type="journal article" date="2019" name="bioRxiv">
        <title>Genomics, evolutionary history and diagnostics of the Alternaria alternata species group including apple and Asian pear pathotypes.</title>
        <authorList>
            <person name="Armitage A.D."/>
            <person name="Cockerton H.M."/>
            <person name="Sreenivasaprasad S."/>
            <person name="Woodhall J.W."/>
            <person name="Lane C.R."/>
            <person name="Harrison R.J."/>
            <person name="Clarkson J.P."/>
        </authorList>
    </citation>
    <scope>NUCLEOTIDE SEQUENCE [LARGE SCALE GENOMIC DNA]</scope>
    <source>
        <strain evidence="3">FERA 1082</strain>
    </source>
</reference>
<evidence type="ECO:0000259" key="1">
    <source>
        <dbReference type="Pfam" id="PF24809"/>
    </source>
</evidence>
<accession>A0A4Q4LZ14</accession>
<feature type="domain" description="DUF7708" evidence="1">
    <location>
        <begin position="160"/>
        <end position="283"/>
    </location>
</feature>
<dbReference type="PANTHER" id="PTHR40619">
    <property type="entry name" value="FUNGAL STAND N-TERMINAL GOODBYE DOMAIN-CONTAINING PROTEIN"/>
    <property type="match status" value="1"/>
</dbReference>
<evidence type="ECO:0000313" key="3">
    <source>
        <dbReference type="Proteomes" id="UP000292402"/>
    </source>
</evidence>
<gene>
    <name evidence="2" type="ORF">AA0114_g12403</name>
</gene>
<name>A0A4Q4LZ14_9PLEO</name>
<dbReference type="Proteomes" id="UP000292402">
    <property type="component" value="Unassembled WGS sequence"/>
</dbReference>
<proteinExistence type="predicted"/>
<dbReference type="AlphaFoldDB" id="A0A4Q4LZ14"/>
<organism evidence="2 3">
    <name type="scientific">Alternaria tenuissima</name>
    <dbReference type="NCBI Taxonomy" id="119927"/>
    <lineage>
        <taxon>Eukaryota</taxon>
        <taxon>Fungi</taxon>
        <taxon>Dikarya</taxon>
        <taxon>Ascomycota</taxon>
        <taxon>Pezizomycotina</taxon>
        <taxon>Dothideomycetes</taxon>
        <taxon>Pleosporomycetidae</taxon>
        <taxon>Pleosporales</taxon>
        <taxon>Pleosporineae</taxon>
        <taxon>Pleosporaceae</taxon>
        <taxon>Alternaria</taxon>
        <taxon>Alternaria sect. Alternaria</taxon>
        <taxon>Alternaria alternata complex</taxon>
    </lineage>
</organism>
<dbReference type="PANTHER" id="PTHR40619:SF3">
    <property type="entry name" value="FUNGAL STAND N-TERMINAL GOODBYE DOMAIN-CONTAINING PROTEIN"/>
    <property type="match status" value="1"/>
</dbReference>